<dbReference type="AlphaFoldDB" id="A0A7W7GD27"/>
<evidence type="ECO:0000313" key="3">
    <source>
        <dbReference type="Proteomes" id="UP000542210"/>
    </source>
</evidence>
<reference evidence="2 3" key="1">
    <citation type="submission" date="2020-08" db="EMBL/GenBank/DDBJ databases">
        <title>Sequencing the genomes of 1000 actinobacteria strains.</title>
        <authorList>
            <person name="Klenk H.-P."/>
        </authorList>
    </citation>
    <scope>NUCLEOTIDE SEQUENCE [LARGE SCALE GENOMIC DNA]</scope>
    <source>
        <strain evidence="2 3">DSM 45784</strain>
    </source>
</reference>
<dbReference type="Proteomes" id="UP000542210">
    <property type="component" value="Unassembled WGS sequence"/>
</dbReference>
<protein>
    <submittedName>
        <fullName evidence="2">Uncharacterized protein</fullName>
    </submittedName>
</protein>
<evidence type="ECO:0000256" key="1">
    <source>
        <dbReference type="SAM" id="MobiDB-lite"/>
    </source>
</evidence>
<accession>A0A7W7GD27</accession>
<comment type="caution">
    <text evidence="2">The sequence shown here is derived from an EMBL/GenBank/DDBJ whole genome shotgun (WGS) entry which is preliminary data.</text>
</comment>
<gene>
    <name evidence="2" type="ORF">BJ982_005653</name>
</gene>
<sequence length="335" mass="36402">MHPSPSSRLIVFVVAIRGGGAASGEALRHKAAQTHTPTIASRSHLLPHALHLPHRVGGTQPRESRRPQRSPSAVRGARCTVREECASAPGKHSPSRRRGPSPAQPRMSLLPRSAFLSCPVRPGAQLSCSPVSTTASWSRTQRSLPPALTRSLPVPDACFPWRRVGGTQVGAARRLRRRPAELLRNAIREECASAPGKHSPSRRRGPFLGGAPHVASLEGRCFPHPRRSPRAHFSCSPVPTSASWSRTQRSLRPQLWCAHVVPGACSSWRRVGGMQVGGVRRPQRCPTGRPSAVRDARGMRVSAWETQSEPEARPISRRSLERCSWLSSAGALSSR</sequence>
<feature type="region of interest" description="Disordered" evidence="1">
    <location>
        <begin position="53"/>
        <end position="107"/>
    </location>
</feature>
<feature type="region of interest" description="Disordered" evidence="1">
    <location>
        <begin position="279"/>
        <end position="318"/>
    </location>
</feature>
<name>A0A7W7GD27_9ACTN</name>
<proteinExistence type="predicted"/>
<keyword evidence="3" id="KW-1185">Reference proteome</keyword>
<evidence type="ECO:0000313" key="2">
    <source>
        <dbReference type="EMBL" id="MBB4704109.1"/>
    </source>
</evidence>
<organism evidence="2 3">
    <name type="scientific">Sphaerisporangium siamense</name>
    <dbReference type="NCBI Taxonomy" id="795645"/>
    <lineage>
        <taxon>Bacteria</taxon>
        <taxon>Bacillati</taxon>
        <taxon>Actinomycetota</taxon>
        <taxon>Actinomycetes</taxon>
        <taxon>Streptosporangiales</taxon>
        <taxon>Streptosporangiaceae</taxon>
        <taxon>Sphaerisporangium</taxon>
    </lineage>
</organism>
<dbReference type="EMBL" id="JACHND010000001">
    <property type="protein sequence ID" value="MBB4704109.1"/>
    <property type="molecule type" value="Genomic_DNA"/>
</dbReference>